<gene>
    <name evidence="3" type="ORF">Slati_3874700</name>
</gene>
<dbReference type="PANTHER" id="PTHR33710:SF77">
    <property type="entry name" value="DNASE I-LIKE SUPERFAMILY PROTEIN"/>
    <property type="match status" value="1"/>
</dbReference>
<dbReference type="Gene3D" id="3.60.10.10">
    <property type="entry name" value="Endonuclease/exonuclease/phosphatase"/>
    <property type="match status" value="1"/>
</dbReference>
<comment type="caution">
    <text evidence="3">The sequence shown here is derived from an EMBL/GenBank/DDBJ whole genome shotgun (WGS) entry which is preliminary data.</text>
</comment>
<reference evidence="3" key="2">
    <citation type="journal article" date="2024" name="Plant">
        <title>Genomic evolution and insights into agronomic trait innovations of Sesamum species.</title>
        <authorList>
            <person name="Miao H."/>
            <person name="Wang L."/>
            <person name="Qu L."/>
            <person name="Liu H."/>
            <person name="Sun Y."/>
            <person name="Le M."/>
            <person name="Wang Q."/>
            <person name="Wei S."/>
            <person name="Zheng Y."/>
            <person name="Lin W."/>
            <person name="Duan Y."/>
            <person name="Cao H."/>
            <person name="Xiong S."/>
            <person name="Wang X."/>
            <person name="Wei L."/>
            <person name="Li C."/>
            <person name="Ma Q."/>
            <person name="Ju M."/>
            <person name="Zhao R."/>
            <person name="Li G."/>
            <person name="Mu C."/>
            <person name="Tian Q."/>
            <person name="Mei H."/>
            <person name="Zhang T."/>
            <person name="Gao T."/>
            <person name="Zhang H."/>
        </authorList>
    </citation>
    <scope>NUCLEOTIDE SEQUENCE</scope>
    <source>
        <strain evidence="3">KEN1</strain>
    </source>
</reference>
<dbReference type="AlphaFoldDB" id="A0AAW2TM64"/>
<protein>
    <recommendedName>
        <fullName evidence="2">Reverse transcriptase domain-containing protein</fullName>
    </recommendedName>
</protein>
<dbReference type="PANTHER" id="PTHR33710">
    <property type="entry name" value="BNAC02G09200D PROTEIN"/>
    <property type="match status" value="1"/>
</dbReference>
<keyword evidence="1" id="KW-0175">Coiled coil</keyword>
<organism evidence="3">
    <name type="scientific">Sesamum latifolium</name>
    <dbReference type="NCBI Taxonomy" id="2727402"/>
    <lineage>
        <taxon>Eukaryota</taxon>
        <taxon>Viridiplantae</taxon>
        <taxon>Streptophyta</taxon>
        <taxon>Embryophyta</taxon>
        <taxon>Tracheophyta</taxon>
        <taxon>Spermatophyta</taxon>
        <taxon>Magnoliopsida</taxon>
        <taxon>eudicotyledons</taxon>
        <taxon>Gunneridae</taxon>
        <taxon>Pentapetalae</taxon>
        <taxon>asterids</taxon>
        <taxon>lamiids</taxon>
        <taxon>Lamiales</taxon>
        <taxon>Pedaliaceae</taxon>
        <taxon>Sesamum</taxon>
    </lineage>
</organism>
<dbReference type="EMBL" id="JACGWN010000014">
    <property type="protein sequence ID" value="KAL0405608.1"/>
    <property type="molecule type" value="Genomic_DNA"/>
</dbReference>
<dbReference type="SUPFAM" id="SSF56219">
    <property type="entry name" value="DNase I-like"/>
    <property type="match status" value="1"/>
</dbReference>
<dbReference type="InterPro" id="IPR036691">
    <property type="entry name" value="Endo/exonu/phosph_ase_sf"/>
</dbReference>
<feature type="coiled-coil region" evidence="1">
    <location>
        <begin position="176"/>
        <end position="216"/>
    </location>
</feature>
<sequence length="514" mass="58551">MVNQIHLNVGLVRIYLSNWSQSPLGLGSSLETLMKLLNNNAGLSDLGYSGDLFTWYNHREAPHMILERLDRACGNNNWRLSFPNTQVSPLESIYSDHTPLLIELAPVQNRSERYVRPFRFEAAWTRTVDCEKIISDSWLIPSRTSAQDIFQQKINFCHSKLLAKKKMGCGVIGKKIVELEKKITQLRSRSITAENKNEENRLKNELEELLQAEEVVWKQRAKSHWLMEGDRNTRFFHAQANRTFQRNFIKRLKDSAESSVNYLERGVEALSKVDSDMNLELLNPNTTEEITLVMSHMAPLKSPGPDDMPPIFFHKYWHIVKHDVFKCALSILNDRVLGPKLNFTHISLIPKRFHECFVQLVLLCVSSVSYSVMLSGRQFGKIIPERGLHQGNLLSPYLFLVCIEALSSLITKAETSGQLDGIRIYRNAPSISHLFFVDDTLLCCQASLEAMGCIQSILQVYGKASGQEINLQKLVVVFSKNTPPCLMTTISDGLGIRMVDRHEKYLGLPYVVGR</sequence>
<feature type="domain" description="Reverse transcriptase" evidence="2">
    <location>
        <begin position="314"/>
        <end position="507"/>
    </location>
</feature>
<name>A0AAW2TM64_9LAMI</name>
<proteinExistence type="predicted"/>
<evidence type="ECO:0000256" key="1">
    <source>
        <dbReference type="SAM" id="Coils"/>
    </source>
</evidence>
<evidence type="ECO:0000313" key="3">
    <source>
        <dbReference type="EMBL" id="KAL0405608.1"/>
    </source>
</evidence>
<accession>A0AAW2TM64</accession>
<dbReference type="Pfam" id="PF00078">
    <property type="entry name" value="RVT_1"/>
    <property type="match status" value="1"/>
</dbReference>
<dbReference type="InterPro" id="IPR000477">
    <property type="entry name" value="RT_dom"/>
</dbReference>
<reference evidence="3" key="1">
    <citation type="submission" date="2020-06" db="EMBL/GenBank/DDBJ databases">
        <authorList>
            <person name="Li T."/>
            <person name="Hu X."/>
            <person name="Zhang T."/>
            <person name="Song X."/>
            <person name="Zhang H."/>
            <person name="Dai N."/>
            <person name="Sheng W."/>
            <person name="Hou X."/>
            <person name="Wei L."/>
        </authorList>
    </citation>
    <scope>NUCLEOTIDE SEQUENCE</scope>
    <source>
        <strain evidence="3">KEN1</strain>
        <tissue evidence="3">Leaf</tissue>
    </source>
</reference>
<evidence type="ECO:0000259" key="2">
    <source>
        <dbReference type="Pfam" id="PF00078"/>
    </source>
</evidence>